<dbReference type="SUPFAM" id="SSF52540">
    <property type="entry name" value="P-loop containing nucleoside triphosphate hydrolases"/>
    <property type="match status" value="1"/>
</dbReference>
<dbReference type="InterPro" id="IPR041679">
    <property type="entry name" value="DNA2/NAM7-like_C"/>
</dbReference>
<keyword evidence="1" id="KW-0547">Nucleotide-binding</keyword>
<feature type="domain" description="PD-(D/E)XK endonuclease-like" evidence="5">
    <location>
        <begin position="109"/>
        <end position="226"/>
    </location>
</feature>
<name>A0A2M6UIQ2_9BRAD</name>
<feature type="domain" description="DNA2/NAM7 helicase-like C-terminal" evidence="6">
    <location>
        <begin position="927"/>
        <end position="1101"/>
    </location>
</feature>
<evidence type="ECO:0000313" key="8">
    <source>
        <dbReference type="EMBL" id="PIT04494.1"/>
    </source>
</evidence>
<dbReference type="Pfam" id="PF13604">
    <property type="entry name" value="AAA_30"/>
    <property type="match status" value="1"/>
</dbReference>
<organism evidence="8 9">
    <name type="scientific">Bradyrhizobium nitroreducens</name>
    <dbReference type="NCBI Taxonomy" id="709803"/>
    <lineage>
        <taxon>Bacteria</taxon>
        <taxon>Pseudomonadati</taxon>
        <taxon>Pseudomonadota</taxon>
        <taxon>Alphaproteobacteria</taxon>
        <taxon>Hyphomicrobiales</taxon>
        <taxon>Nitrobacteraceae</taxon>
        <taxon>Bradyrhizobium</taxon>
    </lineage>
</organism>
<evidence type="ECO:0000256" key="2">
    <source>
        <dbReference type="ARBA" id="ARBA00022801"/>
    </source>
</evidence>
<evidence type="ECO:0000256" key="3">
    <source>
        <dbReference type="ARBA" id="ARBA00022806"/>
    </source>
</evidence>
<keyword evidence="4" id="KW-0067">ATP-binding</keyword>
<proteinExistence type="predicted"/>
<dbReference type="EMBL" id="LFJC01000003">
    <property type="protein sequence ID" value="PIT04494.1"/>
    <property type="molecule type" value="Genomic_DNA"/>
</dbReference>
<dbReference type="GO" id="GO:0016787">
    <property type="term" value="F:hydrolase activity"/>
    <property type="evidence" value="ECO:0007669"/>
    <property type="project" value="UniProtKB-KW"/>
</dbReference>
<evidence type="ECO:0000313" key="9">
    <source>
        <dbReference type="Proteomes" id="UP000228930"/>
    </source>
</evidence>
<accession>A0A2M6UIQ2</accession>
<dbReference type="RefSeq" id="WP_100179612.1">
    <property type="nucleotide sequence ID" value="NZ_LFJC01000003.1"/>
</dbReference>
<dbReference type="Pfam" id="PF13482">
    <property type="entry name" value="RNase_H_2"/>
    <property type="match status" value="1"/>
</dbReference>
<evidence type="ECO:0000256" key="1">
    <source>
        <dbReference type="ARBA" id="ARBA00022741"/>
    </source>
</evidence>
<dbReference type="Gene3D" id="3.40.50.300">
    <property type="entry name" value="P-loop containing nucleotide triphosphate hydrolases"/>
    <property type="match status" value="2"/>
</dbReference>
<dbReference type="PANTHER" id="PTHR43788:SF8">
    <property type="entry name" value="DNA-BINDING PROTEIN SMUBP-2"/>
    <property type="match status" value="1"/>
</dbReference>
<dbReference type="PANTHER" id="PTHR43788">
    <property type="entry name" value="DNA2/NAM7 HELICASE FAMILY MEMBER"/>
    <property type="match status" value="1"/>
</dbReference>
<dbReference type="CDD" id="cd17934">
    <property type="entry name" value="DEXXQc_Upf1-like"/>
    <property type="match status" value="1"/>
</dbReference>
<keyword evidence="9" id="KW-1185">Reference proteome</keyword>
<dbReference type="Pfam" id="PF13087">
    <property type="entry name" value="AAA_12"/>
    <property type="match status" value="1"/>
</dbReference>
<feature type="domain" description="YprB ribonuclease H-like" evidence="7">
    <location>
        <begin position="322"/>
        <end position="505"/>
    </location>
</feature>
<dbReference type="InterPro" id="IPR019993">
    <property type="entry name" value="RecB_nuclease_TM0106_put"/>
</dbReference>
<dbReference type="Proteomes" id="UP000228930">
    <property type="component" value="Unassembled WGS sequence"/>
</dbReference>
<dbReference type="InterPro" id="IPR027417">
    <property type="entry name" value="P-loop_NTPase"/>
</dbReference>
<evidence type="ECO:0000259" key="7">
    <source>
        <dbReference type="Pfam" id="PF13482"/>
    </source>
</evidence>
<evidence type="ECO:0000259" key="5">
    <source>
        <dbReference type="Pfam" id="PF12705"/>
    </source>
</evidence>
<dbReference type="NCBIfam" id="TIGR03491">
    <property type="entry name" value="TM0106 family RecB-like putative nuclease"/>
    <property type="match status" value="1"/>
</dbReference>
<keyword evidence="2" id="KW-0378">Hydrolase</keyword>
<dbReference type="InterPro" id="IPR050534">
    <property type="entry name" value="Coronavir_polyprotein_1ab"/>
</dbReference>
<gene>
    <name evidence="8" type="ORF">TSA1_29875</name>
</gene>
<dbReference type="GO" id="GO:0005524">
    <property type="term" value="F:ATP binding"/>
    <property type="evidence" value="ECO:0007669"/>
    <property type="project" value="UniProtKB-KW"/>
</dbReference>
<comment type="caution">
    <text evidence="8">The sequence shown here is derived from an EMBL/GenBank/DDBJ whole genome shotgun (WGS) entry which is preliminary data.</text>
</comment>
<dbReference type="InterPro" id="IPR047187">
    <property type="entry name" value="SF1_C_Upf1"/>
</dbReference>
<dbReference type="InterPro" id="IPR038726">
    <property type="entry name" value="PDDEXK_AddAB-type"/>
</dbReference>
<evidence type="ECO:0000256" key="4">
    <source>
        <dbReference type="ARBA" id="ARBA00022840"/>
    </source>
</evidence>
<dbReference type="InterPro" id="IPR038720">
    <property type="entry name" value="YprB_RNase_H-like_dom"/>
</dbReference>
<keyword evidence="3" id="KW-0347">Helicase</keyword>
<reference evidence="8 9" key="1">
    <citation type="submission" date="2015-06" db="EMBL/GenBank/DDBJ databases">
        <title>Comparative genome analysis of nirS-carrying Bradyrhizobium sp. strains.</title>
        <authorList>
            <person name="Ishii S."/>
            <person name="Jang J."/>
            <person name="Nishizawa T."/>
            <person name="Senoo K."/>
        </authorList>
    </citation>
    <scope>NUCLEOTIDE SEQUENCE [LARGE SCALE GENOMIC DNA]</scope>
    <source>
        <strain evidence="8 9">TSA1</strain>
    </source>
</reference>
<protein>
    <submittedName>
        <fullName evidence="8">Nuclease</fullName>
    </submittedName>
</protein>
<sequence>MYKVAGTLNLSAGDLVGHLNCRYLTSLDLKVVDGELDKPKIWDPVLEVLAERGTLHEREFVEHLKADGRTATVVEGVGVDANSLAATSAAMARGDSIIVQGALQAGRWNGRADILTRVETPSRFGGWSYEVIDTKLARQTKGSTILQISLYSDLLSEIQQAEPTSALVITPGTNFTPETYRVADYAAYYRHVRRSLEEAVSGPLSRSVYPEPIDHCEICRWRRHCDKRRRADDHMSLVAGISKSQMGELERNAVETMAALAALPLPLQWRPERGNVKSFEKIREQARLQVEGRESGAVLYETLPPIAGFGLSRLPEPSQGDIFFDFEGDPFVGDGGLEFLFGYTYSDAGGQPQYVGDWASNRQEERIAFERFVDFVTDRLKTYPDLHIYHFAPYEPAAMKRLMGRYATRENEVDSLLRAETFVDLYSVVRHAIRASVESYSIKKLEPLYSFVRTVPLVDVGAVMARTQARLELSDAAGIPESDKEAIRGYNRDDCSSTDALRRWLESVRAEVIAGGAIVDRPAPGTSEVSAELDEWHKKVAALVERLIAGVPDDVAERSPEQQARWLLAFMLDWHGRENKAVWWEYFRLRDLSAEDLLHERDGIAELAFLQQVGGTAKVPVHRYRFALQDTDIRVEDKLHSIGGDDFGRVVAMSLDDRTIDIKKRGDTASLHPDAVFTHSFVGTQVLADSLMRIGEYVADHGMVGEGDHRAARDLLMAAAPRLMGQQFQVDGETTMEAAIRTALNLDSSVFPVQGPPGAGKTYTGARMICALAKEGKKVGITANSHKVVRNLLDEVVSTARQQRLPIECIQKPSEKEDDLPGLRFTTDNAAFLDALDSDCMVGGATAWFWARPDAAGIVDVLFIDEAAQMSLANVLAVSQTARSIVLLGDPRQLEQPIKGSHPDGVDVSSLDHILGPHATVPPDRGLFLPETWRLHPQICSFNSEMFYDGRLHPHPGQENQKITSTGKLNGAGLRYLPVAHDGNQSSSREEADAIRDLVFEILSAGTTWTNRDDAEAPVGLDEILIIAPYNAQVFELQERIPGARIGTVDKFQGREAPIVIYSMTTSSYLDAPRGMEFLYSANRLNVATSRAKCICVIVASPRLFEVECRTPRQMQLANAFCRYLELATHL</sequence>
<dbReference type="AlphaFoldDB" id="A0A2M6UIQ2"/>
<dbReference type="GO" id="GO:0043139">
    <property type="term" value="F:5'-3' DNA helicase activity"/>
    <property type="evidence" value="ECO:0007669"/>
    <property type="project" value="TreeGrafter"/>
</dbReference>
<dbReference type="Pfam" id="PF12705">
    <property type="entry name" value="PDDEXK_1"/>
    <property type="match status" value="1"/>
</dbReference>
<dbReference type="CDD" id="cd18808">
    <property type="entry name" value="SF1_C_Upf1"/>
    <property type="match status" value="1"/>
</dbReference>
<evidence type="ECO:0000259" key="6">
    <source>
        <dbReference type="Pfam" id="PF13087"/>
    </source>
</evidence>